<feature type="domain" description="Sulfotransferase" evidence="3">
    <location>
        <begin position="80"/>
        <end position="325"/>
    </location>
</feature>
<dbReference type="OrthoDB" id="205623at2759"/>
<comment type="similarity">
    <text evidence="1">Belongs to the sulfotransferase 1 family.</text>
</comment>
<evidence type="ECO:0000256" key="2">
    <source>
        <dbReference type="ARBA" id="ARBA00022679"/>
    </source>
</evidence>
<dbReference type="FunFam" id="3.40.50.300:FF:000433">
    <property type="entry name" value="Estrogen sulfotransferase"/>
    <property type="match status" value="1"/>
</dbReference>
<evidence type="ECO:0000313" key="4">
    <source>
        <dbReference type="Proteomes" id="UP000694845"/>
    </source>
</evidence>
<dbReference type="InterPro" id="IPR027417">
    <property type="entry name" value="P-loop_NTPase"/>
</dbReference>
<keyword evidence="4" id="KW-1185">Reference proteome</keyword>
<dbReference type="InterPro" id="IPR000863">
    <property type="entry name" value="Sulfotransferase_dom"/>
</dbReference>
<organism evidence="4 5">
    <name type="scientific">Acanthaster planci</name>
    <name type="common">Crown-of-thorns starfish</name>
    <dbReference type="NCBI Taxonomy" id="133434"/>
    <lineage>
        <taxon>Eukaryota</taxon>
        <taxon>Metazoa</taxon>
        <taxon>Echinodermata</taxon>
        <taxon>Eleutherozoa</taxon>
        <taxon>Asterozoa</taxon>
        <taxon>Asteroidea</taxon>
        <taxon>Valvatacea</taxon>
        <taxon>Valvatida</taxon>
        <taxon>Acanthasteridae</taxon>
        <taxon>Acanthaster</taxon>
    </lineage>
</organism>
<reference evidence="5" key="1">
    <citation type="submission" date="2025-08" db="UniProtKB">
        <authorList>
            <consortium name="RefSeq"/>
        </authorList>
    </citation>
    <scope>IDENTIFICATION</scope>
</reference>
<protein>
    <submittedName>
        <fullName evidence="5">Sulfotransferase 1A1-like isoform X1</fullName>
    </submittedName>
</protein>
<dbReference type="Proteomes" id="UP000694845">
    <property type="component" value="Unplaced"/>
</dbReference>
<keyword evidence="2" id="KW-0808">Transferase</keyword>
<name>A0A8B7ZBP1_ACAPL</name>
<dbReference type="GO" id="GO:0008146">
    <property type="term" value="F:sulfotransferase activity"/>
    <property type="evidence" value="ECO:0007669"/>
    <property type="project" value="InterPro"/>
</dbReference>
<sequence>MSAFTPRKERCCLPTTEEVILRATVQMDKYITVQELCEAKKNYVLTAADQSTWEYEGIPLPSNVYESTMQDLKEWEARKEDIFVVTYLKAGTTWVSEIVSCLIHDGNMDVVNRRHITSRVPFLELIFHGTPKFVPPNHKILDDVPSPRVIKSHLPGQLLPPKVWKKRAKIIYVLRNPKDLAVSLFYFGKAWQDMGFDKFLEIFLAGKVDYGPWWEHFLFFWERRHESNVCVIQYEDMQRNLKDSVTTIGKLLGKELSDQTIDAIVDHCSFDNMKSNPMANMDTIRLNKPHQFMRKGIVGDWKTHFTVAQNERMDAFIQAKLTGTGLAFHFE</sequence>
<dbReference type="Gene3D" id="3.40.50.300">
    <property type="entry name" value="P-loop containing nucleotide triphosphate hydrolases"/>
    <property type="match status" value="1"/>
</dbReference>
<dbReference type="SUPFAM" id="SSF52540">
    <property type="entry name" value="P-loop containing nucleoside triphosphate hydrolases"/>
    <property type="match status" value="1"/>
</dbReference>
<dbReference type="RefSeq" id="XP_022103073.1">
    <property type="nucleotide sequence ID" value="XM_022247381.1"/>
</dbReference>
<dbReference type="GeneID" id="110985919"/>
<proteinExistence type="inferred from homology"/>
<evidence type="ECO:0000256" key="1">
    <source>
        <dbReference type="ARBA" id="ARBA00005771"/>
    </source>
</evidence>
<accession>A0A8B7ZBP1</accession>
<gene>
    <name evidence="5" type="primary">LOC110985919</name>
</gene>
<dbReference type="Pfam" id="PF00685">
    <property type="entry name" value="Sulfotransfer_1"/>
    <property type="match status" value="1"/>
</dbReference>
<evidence type="ECO:0000313" key="5">
    <source>
        <dbReference type="RefSeq" id="XP_022103073.1"/>
    </source>
</evidence>
<dbReference type="AlphaFoldDB" id="A0A8B7ZBP1"/>
<dbReference type="PANTHER" id="PTHR11783">
    <property type="entry name" value="SULFOTRANSFERASE SULT"/>
    <property type="match status" value="1"/>
</dbReference>
<evidence type="ECO:0000259" key="3">
    <source>
        <dbReference type="Pfam" id="PF00685"/>
    </source>
</evidence>
<dbReference type="KEGG" id="aplc:110985919"/>